<dbReference type="Gene3D" id="3.30.1360.120">
    <property type="entry name" value="Probable tRNA modification gtpase trme, domain 1"/>
    <property type="match status" value="1"/>
</dbReference>
<proteinExistence type="predicted"/>
<dbReference type="Pfam" id="PF08669">
    <property type="entry name" value="GCV_T_C"/>
    <property type="match status" value="1"/>
</dbReference>
<protein>
    <recommendedName>
        <fullName evidence="1">Aminomethyltransferase C-terminal domain-containing protein</fullName>
    </recommendedName>
</protein>
<dbReference type="SUPFAM" id="SSF101790">
    <property type="entry name" value="Aminomethyltransferase beta-barrel domain"/>
    <property type="match status" value="1"/>
</dbReference>
<dbReference type="AlphaFoldDB" id="A0A381SDR5"/>
<dbReference type="InterPro" id="IPR013977">
    <property type="entry name" value="GcvT_C"/>
</dbReference>
<accession>A0A381SDR5</accession>
<feature type="non-terminal residue" evidence="2">
    <location>
        <position position="1"/>
    </location>
</feature>
<evidence type="ECO:0000313" key="2">
    <source>
        <dbReference type="EMBL" id="SVA01634.1"/>
    </source>
</evidence>
<dbReference type="InterPro" id="IPR027266">
    <property type="entry name" value="TrmE/GcvT-like"/>
</dbReference>
<reference evidence="2" key="1">
    <citation type="submission" date="2018-05" db="EMBL/GenBank/DDBJ databases">
        <authorList>
            <person name="Lanie J.A."/>
            <person name="Ng W.-L."/>
            <person name="Kazmierczak K.M."/>
            <person name="Andrzejewski T.M."/>
            <person name="Davidsen T.M."/>
            <person name="Wayne K.J."/>
            <person name="Tettelin H."/>
            <person name="Glass J.I."/>
            <person name="Rusch D."/>
            <person name="Podicherti R."/>
            <person name="Tsui H.-C.T."/>
            <person name="Winkler M.E."/>
        </authorList>
    </citation>
    <scope>NUCLEOTIDE SEQUENCE</scope>
</reference>
<dbReference type="EMBL" id="UINC01002923">
    <property type="protein sequence ID" value="SVA01634.1"/>
    <property type="molecule type" value="Genomic_DNA"/>
</dbReference>
<gene>
    <name evidence="2" type="ORF">METZ01_LOCUS54488</name>
</gene>
<feature type="domain" description="Aminomethyltransferase C-terminal" evidence="1">
    <location>
        <begin position="2"/>
        <end position="42"/>
    </location>
</feature>
<sequence length="49" mass="5553">SVEKSLAMTYLPVELIDEDTELEVEILGKFHQASVVMKPLYDPDGSKMR</sequence>
<evidence type="ECO:0000259" key="1">
    <source>
        <dbReference type="Pfam" id="PF08669"/>
    </source>
</evidence>
<organism evidence="2">
    <name type="scientific">marine metagenome</name>
    <dbReference type="NCBI Taxonomy" id="408172"/>
    <lineage>
        <taxon>unclassified sequences</taxon>
        <taxon>metagenomes</taxon>
        <taxon>ecological metagenomes</taxon>
    </lineage>
</organism>
<dbReference type="InterPro" id="IPR029043">
    <property type="entry name" value="GcvT/YgfZ_C"/>
</dbReference>
<name>A0A381SDR5_9ZZZZ</name>